<evidence type="ECO:0000313" key="1">
    <source>
        <dbReference type="EMBL" id="KAH7838700.1"/>
    </source>
</evidence>
<dbReference type="EMBL" id="CM037156">
    <property type="protein sequence ID" value="KAH7838700.1"/>
    <property type="molecule type" value="Genomic_DNA"/>
</dbReference>
<comment type="caution">
    <text evidence="1">The sequence shown here is derived from an EMBL/GenBank/DDBJ whole genome shotgun (WGS) entry which is preliminary data.</text>
</comment>
<protein>
    <submittedName>
        <fullName evidence="1">Uncharacterized protein</fullName>
    </submittedName>
</protein>
<name>A0ACB7XDJ6_9ERIC</name>
<gene>
    <name evidence="1" type="ORF">Vadar_030042</name>
</gene>
<organism evidence="1 2">
    <name type="scientific">Vaccinium darrowii</name>
    <dbReference type="NCBI Taxonomy" id="229202"/>
    <lineage>
        <taxon>Eukaryota</taxon>
        <taxon>Viridiplantae</taxon>
        <taxon>Streptophyta</taxon>
        <taxon>Embryophyta</taxon>
        <taxon>Tracheophyta</taxon>
        <taxon>Spermatophyta</taxon>
        <taxon>Magnoliopsida</taxon>
        <taxon>eudicotyledons</taxon>
        <taxon>Gunneridae</taxon>
        <taxon>Pentapetalae</taxon>
        <taxon>asterids</taxon>
        <taxon>Ericales</taxon>
        <taxon>Ericaceae</taxon>
        <taxon>Vaccinioideae</taxon>
        <taxon>Vaccinieae</taxon>
        <taxon>Vaccinium</taxon>
    </lineage>
</organism>
<evidence type="ECO:0000313" key="2">
    <source>
        <dbReference type="Proteomes" id="UP000828048"/>
    </source>
</evidence>
<reference evidence="1 2" key="1">
    <citation type="journal article" date="2021" name="Hortic Res">
        <title>High-quality reference genome and annotation aids understanding of berry development for evergreen blueberry (Vaccinium darrowii).</title>
        <authorList>
            <person name="Yu J."/>
            <person name="Hulse-Kemp A.M."/>
            <person name="Babiker E."/>
            <person name="Staton M."/>
        </authorList>
    </citation>
    <scope>NUCLEOTIDE SEQUENCE [LARGE SCALE GENOMIC DNA]</scope>
    <source>
        <strain evidence="2">cv. NJ 8807/NJ 8810</strain>
        <tissue evidence="1">Young leaf</tissue>
    </source>
</reference>
<sequence>MTLLNVRTRVHFRSALWGNQEAHFQLLKTKKSLLQYHLRRSKFKNFQILESLDYFGDIDEIFAVILMETLLLVDQHRNRTFQSGFGMLPTPLLDCTTPITKQACSYSASPKTPLPSVYPLHFEESNLSNRFVTIGAIPISVDVKADHNIEGFNGEFRYSELWAGPAYSNSPEPSSLPIPKFSLRPKRSASLNLPSSSASDISFHPIAKSAPPSPTRDRSSSFSGDLFHSDDSATKTLRRILNLDIEDE</sequence>
<accession>A0ACB7XDJ6</accession>
<keyword evidence="2" id="KW-1185">Reference proteome</keyword>
<proteinExistence type="predicted"/>
<dbReference type="Proteomes" id="UP000828048">
    <property type="component" value="Chromosome 6"/>
</dbReference>